<evidence type="ECO:0000256" key="6">
    <source>
        <dbReference type="ARBA" id="ARBA00023022"/>
    </source>
</evidence>
<dbReference type="GO" id="GO:0031640">
    <property type="term" value="P:killing of cells of another organism"/>
    <property type="evidence" value="ECO:0007669"/>
    <property type="project" value="UniProtKB-KW"/>
</dbReference>
<dbReference type="InterPro" id="IPR036302">
    <property type="entry name" value="Pyosin/cloacin_T_dom_sf"/>
</dbReference>
<keyword evidence="5" id="KW-0378">Hydrolase</keyword>
<dbReference type="SUPFAM" id="SSF69369">
    <property type="entry name" value="Cloacin translocation domain"/>
    <property type="match status" value="1"/>
</dbReference>
<gene>
    <name evidence="9" type="ORF">C5467_12435</name>
</gene>
<evidence type="ECO:0000256" key="2">
    <source>
        <dbReference type="ARBA" id="ARBA00022529"/>
    </source>
</evidence>
<comment type="similarity">
    <text evidence="1">Belongs to the colicin/pyosin nuclease family.</text>
</comment>
<dbReference type="InterPro" id="IPR016128">
    <property type="entry name" value="Pyosin/cloacin_T_dom"/>
</dbReference>
<keyword evidence="3" id="KW-0540">Nuclease</keyword>
<sequence>MLRSVVREGDATSHGGEVLAGEESLKILGKRVARIGDPVSCPKCGGNQTIIEGTPGVKCPDDQMVALEGMKTSCGATLIASQALFQVEDGGVSQFIAGYAETNTQTPTVAAAPQATAITENNARPVTPVFTKSCLRSEGCTDAGTNSEPVSNFGQTAFYQAAASVPVSAGGVTASGETGLAVMRFIGGTLASAGRWLVSTSPLGVGVMGILYSPKLNEGESDYLDSRLLETLAKQHGTAPTRVRFRWETDTNTGKLIPRGYHTSPDGGFDQVPVRMMTLNSATGHYEFWQPGENRPTILWTPNEQEFKVPSHTGNEEEPFIPSQITVLPLPDKVGSDIESLPMPEEKGFRDYILVFPADSGIKPIYVMFNTPRNQPGIVTGQGQKIEGNWLSSAGQGMGAPIPSQIADKLRGRTFNRFDDLREAIWQEVANDPEFSKQFKKLNQEDMKNGLSPYPPKSEQVGGRQKYEIHHVKFIKHGGDVYDLDNLRVITPKRHIEIHSNKEGK</sequence>
<evidence type="ECO:0000259" key="8">
    <source>
        <dbReference type="Pfam" id="PF06958"/>
    </source>
</evidence>
<dbReference type="InterPro" id="IPR037146">
    <property type="entry name" value="Colicin/pyocin_DNase_dom_sf"/>
</dbReference>
<dbReference type="CDD" id="cd00085">
    <property type="entry name" value="HNHc"/>
    <property type="match status" value="1"/>
</dbReference>
<dbReference type="SUPFAM" id="SSF54060">
    <property type="entry name" value="His-Me finger endonucleases"/>
    <property type="match status" value="1"/>
</dbReference>
<evidence type="ECO:0000256" key="7">
    <source>
        <dbReference type="ARBA" id="ARBA00023048"/>
    </source>
</evidence>
<evidence type="ECO:0000313" key="9">
    <source>
        <dbReference type="EMBL" id="TDB56817.1"/>
    </source>
</evidence>
<name>A0A4R4JQN4_9GAMM</name>
<dbReference type="AlphaFoldDB" id="A0A4R4JQN4"/>
<dbReference type="Pfam" id="PF05488">
    <property type="entry name" value="PAAR_motif"/>
    <property type="match status" value="1"/>
</dbReference>
<reference evidence="9 10" key="1">
    <citation type="journal article" date="2019" name="Int. J. Syst. Evol. Microbiol.">
        <title>Photorhabdus khanii subsp. guanajuatensis subsp. nov., isolated from Heterorhabditis atacamensis, and Photorhabdus luminescens subsp. mexicana subsp. nov., isolated from Heterorhabditis mexicana entomopathogenic nematodes.</title>
        <authorList>
            <person name="Machado R.A.R."/>
            <person name="Bruno P."/>
            <person name="Arce C.C.M."/>
            <person name="Liechti N."/>
            <person name="Kohler A."/>
            <person name="Bernal J."/>
            <person name="Bruggmann R."/>
            <person name="Turlings T.C.J."/>
        </authorList>
    </citation>
    <scope>NUCLEOTIDE SEQUENCE [LARGE SCALE GENOMIC DNA]</scope>
    <source>
        <strain evidence="9 10">MEX20-17</strain>
    </source>
</reference>
<protein>
    <submittedName>
        <fullName evidence="9">Killer protein of pyocin s3</fullName>
    </submittedName>
</protein>
<evidence type="ECO:0000256" key="1">
    <source>
        <dbReference type="ARBA" id="ARBA00006811"/>
    </source>
</evidence>
<keyword evidence="2" id="KW-0929">Antimicrobial</keyword>
<dbReference type="Gene3D" id="3.90.540.10">
    <property type="entry name" value="Colicin/pyocin, DNase domain"/>
    <property type="match status" value="1"/>
</dbReference>
<evidence type="ECO:0000256" key="3">
    <source>
        <dbReference type="ARBA" id="ARBA00022722"/>
    </source>
</evidence>
<dbReference type="InterPro" id="IPR044925">
    <property type="entry name" value="His-Me_finger_sf"/>
</dbReference>
<keyword evidence="6" id="KW-0044">Antibiotic</keyword>
<proteinExistence type="inferred from homology"/>
<dbReference type="InterPro" id="IPR003060">
    <property type="entry name" value="Pyocin_killer"/>
</dbReference>
<dbReference type="Pfam" id="PF06958">
    <property type="entry name" value="Pyocin_S"/>
    <property type="match status" value="1"/>
</dbReference>
<dbReference type="GO" id="GO:0016787">
    <property type="term" value="F:hydrolase activity"/>
    <property type="evidence" value="ECO:0007669"/>
    <property type="project" value="UniProtKB-KW"/>
</dbReference>
<evidence type="ECO:0000256" key="4">
    <source>
        <dbReference type="ARBA" id="ARBA00022759"/>
    </source>
</evidence>
<feature type="domain" description="Pyosin/cloacin translocation" evidence="8">
    <location>
        <begin position="230"/>
        <end position="368"/>
    </location>
</feature>
<dbReference type="GO" id="GO:0004519">
    <property type="term" value="F:endonuclease activity"/>
    <property type="evidence" value="ECO:0007669"/>
    <property type="project" value="UniProtKB-KW"/>
</dbReference>
<evidence type="ECO:0000256" key="5">
    <source>
        <dbReference type="ARBA" id="ARBA00022801"/>
    </source>
</evidence>
<dbReference type="RefSeq" id="WP_132354683.1">
    <property type="nucleotide sequence ID" value="NZ_CAWOJO010000019.1"/>
</dbReference>
<evidence type="ECO:0000313" key="10">
    <source>
        <dbReference type="Proteomes" id="UP000295598"/>
    </source>
</evidence>
<keyword evidence="7" id="KW-0078">Bacteriocin</keyword>
<dbReference type="GO" id="GO:0005102">
    <property type="term" value="F:signaling receptor binding"/>
    <property type="evidence" value="ECO:0007669"/>
    <property type="project" value="InterPro"/>
</dbReference>
<organism evidence="9 10">
    <name type="scientific">Photorhabdus khanii subsp. guanajuatensis</name>
    <dbReference type="NCBI Taxonomy" id="2100166"/>
    <lineage>
        <taxon>Bacteria</taxon>
        <taxon>Pseudomonadati</taxon>
        <taxon>Pseudomonadota</taxon>
        <taxon>Gammaproteobacteria</taxon>
        <taxon>Enterobacterales</taxon>
        <taxon>Morganellaceae</taxon>
        <taxon>Photorhabdus</taxon>
    </lineage>
</organism>
<dbReference type="InterPro" id="IPR008727">
    <property type="entry name" value="PAAR_motif"/>
</dbReference>
<dbReference type="InterPro" id="IPR003615">
    <property type="entry name" value="HNH_nuc"/>
</dbReference>
<dbReference type="Gene3D" id="2.60.200.60">
    <property type="match status" value="1"/>
</dbReference>
<comment type="caution">
    <text evidence="9">The sequence shown here is derived from an EMBL/GenBank/DDBJ whole genome shotgun (WGS) entry which is preliminary data.</text>
</comment>
<dbReference type="Pfam" id="PF21431">
    <property type="entry name" value="Col-Pyo_DNase"/>
    <property type="match status" value="1"/>
</dbReference>
<dbReference type="EMBL" id="PUJY01000019">
    <property type="protein sequence ID" value="TDB56817.1"/>
    <property type="molecule type" value="Genomic_DNA"/>
</dbReference>
<dbReference type="Proteomes" id="UP000295598">
    <property type="component" value="Unassembled WGS sequence"/>
</dbReference>
<dbReference type="GO" id="GO:0019835">
    <property type="term" value="P:cytolysis"/>
    <property type="evidence" value="ECO:0007669"/>
    <property type="project" value="InterPro"/>
</dbReference>
<keyword evidence="4" id="KW-0255">Endonuclease</keyword>
<dbReference type="CDD" id="cd14744">
    <property type="entry name" value="PAAR_CT_2"/>
    <property type="match status" value="1"/>
</dbReference>
<dbReference type="GO" id="GO:0042742">
    <property type="term" value="P:defense response to bacterium"/>
    <property type="evidence" value="ECO:0007669"/>
    <property type="project" value="UniProtKB-KW"/>
</dbReference>
<dbReference type="PRINTS" id="PR01300">
    <property type="entry name" value="PYOCINKILLER"/>
</dbReference>
<accession>A0A4R4JQN4</accession>